<evidence type="ECO:0000313" key="5">
    <source>
        <dbReference type="Proteomes" id="UP001432292"/>
    </source>
</evidence>
<dbReference type="OrthoDB" id="4281484at2"/>
<protein>
    <recommendedName>
        <fullName evidence="6">FXSXX-COOH protein</fullName>
    </recommendedName>
</protein>
<accession>A0A640SBY7</accession>
<evidence type="ECO:0000313" key="2">
    <source>
        <dbReference type="EMBL" id="GFE08670.1"/>
    </source>
</evidence>
<dbReference type="EMBL" id="CP108473">
    <property type="protein sequence ID" value="WUS26528.1"/>
    <property type="molecule type" value="Genomic_DNA"/>
</dbReference>
<dbReference type="Proteomes" id="UP001432292">
    <property type="component" value="Chromosome"/>
</dbReference>
<reference evidence="3" key="2">
    <citation type="submission" date="2022-10" db="EMBL/GenBank/DDBJ databases">
        <title>The complete genomes of actinobacterial strains from the NBC collection.</title>
        <authorList>
            <person name="Joergensen T.S."/>
            <person name="Alvarez Arevalo M."/>
            <person name="Sterndorff E.B."/>
            <person name="Faurdal D."/>
            <person name="Vuksanovic O."/>
            <person name="Mourched A.-S."/>
            <person name="Charusanti P."/>
            <person name="Shaw S."/>
            <person name="Blin K."/>
            <person name="Weber T."/>
        </authorList>
    </citation>
    <scope>NUCLEOTIDE SEQUENCE</scope>
    <source>
        <strain evidence="3">NBC_01256</strain>
    </source>
</reference>
<dbReference type="AlphaFoldDB" id="A0A640SBY7"/>
<dbReference type="RefSeq" id="WP_159479609.1">
    <property type="nucleotide sequence ID" value="NZ_BAAATH010000009.1"/>
</dbReference>
<dbReference type="NCBIfam" id="NF041709">
    <property type="entry name" value="RiPP_phane_YxD"/>
    <property type="match status" value="1"/>
</dbReference>
<evidence type="ECO:0000313" key="4">
    <source>
        <dbReference type="Proteomes" id="UP000435837"/>
    </source>
</evidence>
<reference evidence="2 4" key="1">
    <citation type="submission" date="2019-12" db="EMBL/GenBank/DDBJ databases">
        <title>Whole genome shotgun sequence of Streptomyces caniferus NBRC 15389.</title>
        <authorList>
            <person name="Ichikawa N."/>
            <person name="Kimura A."/>
            <person name="Kitahashi Y."/>
            <person name="Komaki H."/>
            <person name="Tamura T."/>
        </authorList>
    </citation>
    <scope>NUCLEOTIDE SEQUENCE [LARGE SCALE GENOMIC DNA]</scope>
    <source>
        <strain evidence="2 4">NBRC 15389</strain>
    </source>
</reference>
<gene>
    <name evidence="3" type="ORF">OG727_31895</name>
    <name evidence="2" type="ORF">Scani_49380</name>
</gene>
<evidence type="ECO:0008006" key="6">
    <source>
        <dbReference type="Google" id="ProtNLM"/>
    </source>
</evidence>
<organism evidence="2 4">
    <name type="scientific">Streptomyces caniferus</name>
    <dbReference type="NCBI Taxonomy" id="285557"/>
    <lineage>
        <taxon>Bacteria</taxon>
        <taxon>Bacillati</taxon>
        <taxon>Actinomycetota</taxon>
        <taxon>Actinomycetes</taxon>
        <taxon>Kitasatosporales</taxon>
        <taxon>Streptomycetaceae</taxon>
        <taxon>Streptomyces</taxon>
    </lineage>
</organism>
<evidence type="ECO:0000313" key="3">
    <source>
        <dbReference type="EMBL" id="WUS26528.1"/>
    </source>
</evidence>
<name>A0A640SBY7_9ACTN</name>
<evidence type="ECO:0000256" key="1">
    <source>
        <dbReference type="SAM" id="MobiDB-lite"/>
    </source>
</evidence>
<feature type="region of interest" description="Disordered" evidence="1">
    <location>
        <begin position="1"/>
        <end position="33"/>
    </location>
</feature>
<keyword evidence="5" id="KW-1185">Reference proteome</keyword>
<dbReference type="GeneID" id="96634317"/>
<dbReference type="Proteomes" id="UP000435837">
    <property type="component" value="Unassembled WGS sequence"/>
</dbReference>
<proteinExistence type="predicted"/>
<sequence length="88" mass="9265">MDQQTFPGADRGADRRAHDDTVPPSGEGVSLRDYSGVGLRELADRTAHPVLREVLAGLVARAGSPGDCVAYYEDSAGEPPTARARKGT</sequence>
<dbReference type="EMBL" id="BLIN01000005">
    <property type="protein sequence ID" value="GFE08670.1"/>
    <property type="molecule type" value="Genomic_DNA"/>
</dbReference>
<feature type="compositionally biased region" description="Basic and acidic residues" evidence="1">
    <location>
        <begin position="11"/>
        <end position="21"/>
    </location>
</feature>